<evidence type="ECO:0000313" key="2">
    <source>
        <dbReference type="EMBL" id="SHH59198.1"/>
    </source>
</evidence>
<dbReference type="EMBL" id="FQXN01000009">
    <property type="protein sequence ID" value="SHH59198.1"/>
    <property type="molecule type" value="Genomic_DNA"/>
</dbReference>
<reference evidence="3" key="1">
    <citation type="submission" date="2016-11" db="EMBL/GenBank/DDBJ databases">
        <authorList>
            <person name="Varghese N."/>
            <person name="Submissions S."/>
        </authorList>
    </citation>
    <scope>NUCLEOTIDE SEQUENCE [LARGE SCALE GENOMIC DNA]</scope>
    <source>
        <strain evidence="3">DSM 15807</strain>
    </source>
</reference>
<keyword evidence="3" id="KW-1185">Reference proteome</keyword>
<accession>A0A1M5U8F7</accession>
<dbReference type="Proteomes" id="UP000242592">
    <property type="component" value="Unassembled WGS sequence"/>
</dbReference>
<organism evidence="2 3">
    <name type="scientific">Thermosipho atlanticus DSM 15807</name>
    <dbReference type="NCBI Taxonomy" id="1123380"/>
    <lineage>
        <taxon>Bacteria</taxon>
        <taxon>Thermotogati</taxon>
        <taxon>Thermotogota</taxon>
        <taxon>Thermotogae</taxon>
        <taxon>Thermotogales</taxon>
        <taxon>Fervidobacteriaceae</taxon>
        <taxon>Thermosipho</taxon>
    </lineage>
</organism>
<dbReference type="RefSeq" id="WP_073074069.1">
    <property type="nucleotide sequence ID" value="NZ_FQXN01000009.1"/>
</dbReference>
<dbReference type="InterPro" id="IPR036249">
    <property type="entry name" value="Thioredoxin-like_sf"/>
</dbReference>
<dbReference type="CDD" id="cd02947">
    <property type="entry name" value="TRX_family"/>
    <property type="match status" value="1"/>
</dbReference>
<name>A0A1M5U8F7_9BACT</name>
<gene>
    <name evidence="2" type="ORF">SAMN02745199_1668</name>
</gene>
<proteinExistence type="predicted"/>
<dbReference type="Gene3D" id="3.40.30.10">
    <property type="entry name" value="Glutaredoxin"/>
    <property type="match status" value="1"/>
</dbReference>
<sequence length="89" mass="10227">MKIYYFKNDNCSVCAAVLPKVMKLSEDYDIDFEIIDVLENPEFAGQHLVLTVPTVLIMENGQELARFARNFSISDISSFIDRYLEVSKN</sequence>
<dbReference type="STRING" id="1123380.SAMN02745199_1668"/>
<dbReference type="OrthoDB" id="48747at2"/>
<dbReference type="SUPFAM" id="SSF52833">
    <property type="entry name" value="Thioredoxin-like"/>
    <property type="match status" value="1"/>
</dbReference>
<feature type="domain" description="Thioredoxin" evidence="1">
    <location>
        <begin position="6"/>
        <end position="81"/>
    </location>
</feature>
<protein>
    <submittedName>
        <fullName evidence="2">Thioredoxin</fullName>
    </submittedName>
</protein>
<evidence type="ECO:0000313" key="3">
    <source>
        <dbReference type="Proteomes" id="UP000242592"/>
    </source>
</evidence>
<evidence type="ECO:0000259" key="1">
    <source>
        <dbReference type="Pfam" id="PF00085"/>
    </source>
</evidence>
<dbReference type="AlphaFoldDB" id="A0A1M5U8F7"/>
<dbReference type="Pfam" id="PF00085">
    <property type="entry name" value="Thioredoxin"/>
    <property type="match status" value="1"/>
</dbReference>
<dbReference type="InterPro" id="IPR013766">
    <property type="entry name" value="Thioredoxin_domain"/>
</dbReference>